<dbReference type="PANTHER" id="PTHR48112">
    <property type="entry name" value="HIGH MOBILITY GROUP PROTEIN DSP1"/>
    <property type="match status" value="1"/>
</dbReference>
<accession>A0AAD5U6A2</accession>
<reference evidence="5" key="1">
    <citation type="submission" date="2020-05" db="EMBL/GenBank/DDBJ databases">
        <title>Phylogenomic resolution of chytrid fungi.</title>
        <authorList>
            <person name="Stajich J.E."/>
            <person name="Amses K."/>
            <person name="Simmons R."/>
            <person name="Seto K."/>
            <person name="Myers J."/>
            <person name="Bonds A."/>
            <person name="Quandt C.A."/>
            <person name="Barry K."/>
            <person name="Liu P."/>
            <person name="Grigoriev I."/>
            <person name="Longcore J.E."/>
            <person name="James T.Y."/>
        </authorList>
    </citation>
    <scope>NUCLEOTIDE SEQUENCE</scope>
    <source>
        <strain evidence="5">JEL0476</strain>
    </source>
</reference>
<evidence type="ECO:0000259" key="4">
    <source>
        <dbReference type="PROSITE" id="PS50118"/>
    </source>
</evidence>
<dbReference type="InterPro" id="IPR009071">
    <property type="entry name" value="HMG_box_dom"/>
</dbReference>
<feature type="region of interest" description="Disordered" evidence="3">
    <location>
        <begin position="554"/>
        <end position="573"/>
    </location>
</feature>
<organism evidence="5 6">
    <name type="scientific">Clydaea vesicula</name>
    <dbReference type="NCBI Taxonomy" id="447962"/>
    <lineage>
        <taxon>Eukaryota</taxon>
        <taxon>Fungi</taxon>
        <taxon>Fungi incertae sedis</taxon>
        <taxon>Chytridiomycota</taxon>
        <taxon>Chytridiomycota incertae sedis</taxon>
        <taxon>Chytridiomycetes</taxon>
        <taxon>Lobulomycetales</taxon>
        <taxon>Lobulomycetaceae</taxon>
        <taxon>Clydaea</taxon>
    </lineage>
</organism>
<dbReference type="Proteomes" id="UP001211065">
    <property type="component" value="Unassembled WGS sequence"/>
</dbReference>
<gene>
    <name evidence="5" type="ORF">HK099_008335</name>
</gene>
<feature type="compositionally biased region" description="Polar residues" evidence="3">
    <location>
        <begin position="558"/>
        <end position="573"/>
    </location>
</feature>
<evidence type="ECO:0000256" key="1">
    <source>
        <dbReference type="ARBA" id="ARBA00023125"/>
    </source>
</evidence>
<dbReference type="PANTHER" id="PTHR48112:SF22">
    <property type="entry name" value="MITOCHONDRIAL TRANSCRIPTION FACTOR A, ISOFORM B"/>
    <property type="match status" value="1"/>
</dbReference>
<evidence type="ECO:0000256" key="3">
    <source>
        <dbReference type="SAM" id="MobiDB-lite"/>
    </source>
</evidence>
<feature type="compositionally biased region" description="Polar residues" evidence="3">
    <location>
        <begin position="296"/>
        <end position="312"/>
    </location>
</feature>
<dbReference type="GO" id="GO:0005634">
    <property type="term" value="C:nucleus"/>
    <property type="evidence" value="ECO:0007669"/>
    <property type="project" value="UniProtKB-UniRule"/>
</dbReference>
<evidence type="ECO:0000313" key="6">
    <source>
        <dbReference type="Proteomes" id="UP001211065"/>
    </source>
</evidence>
<feature type="DNA-binding region" description="HMG box" evidence="2">
    <location>
        <begin position="353"/>
        <end position="432"/>
    </location>
</feature>
<keyword evidence="6" id="KW-1185">Reference proteome</keyword>
<feature type="region of interest" description="Disordered" evidence="3">
    <location>
        <begin position="257"/>
        <end position="312"/>
    </location>
</feature>
<feature type="compositionally biased region" description="Low complexity" evidence="3">
    <location>
        <begin position="257"/>
        <end position="269"/>
    </location>
</feature>
<protein>
    <recommendedName>
        <fullName evidence="4">HMG box domain-containing protein</fullName>
    </recommendedName>
</protein>
<evidence type="ECO:0000313" key="5">
    <source>
        <dbReference type="EMBL" id="KAJ3224536.1"/>
    </source>
</evidence>
<dbReference type="EMBL" id="JADGJW010000090">
    <property type="protein sequence ID" value="KAJ3224536.1"/>
    <property type="molecule type" value="Genomic_DNA"/>
</dbReference>
<dbReference type="Gene3D" id="1.10.30.10">
    <property type="entry name" value="High mobility group box domain"/>
    <property type="match status" value="1"/>
</dbReference>
<dbReference type="SMART" id="SM00398">
    <property type="entry name" value="HMG"/>
    <property type="match status" value="1"/>
</dbReference>
<keyword evidence="1 2" id="KW-0238">DNA-binding</keyword>
<dbReference type="SUPFAM" id="SSF47095">
    <property type="entry name" value="HMG-box"/>
    <property type="match status" value="1"/>
</dbReference>
<sequence>MVIVLNEVPPCLRSDGLHTTWPPIGPKYRELDQQAQIKFLNTLTVPLKEAYTLRADMMVRFDLEKARQEGFQFSPAASCRRIPAANYRLYEVVNESMPLAPGYVDREIAVFGHPSGLPRPLTATSIVPAFTSPTIPKTEQQLPLPNINLLDPLYALPPKDFKPAAIRSRTDAKLESNGEQERLLKKPKISKDEAPNAVIAAVEDPADAKYKEKYKELKKKVHFIVGEVEQLSGLLSKAKIKIEKLKFERKYLSSIGSLSSSENSGVSEVENSDDEGSTNIRSHKDTTSNGAPIPTSLPSVPTTSQSSNALPTAQKPNTLVTANNSFPAAVSTPITPLAVKPKKKKAPVDPNAPKRPANAFMLFCDMERAHLKKERDQLKEKMPGSEEDAGLGNITKALGIRWKALSEDGKKEYQTLFQEKVNKYNTEMSEYMEKEIRAGRAEATPLALKKDKKKKEKIEKVEGNTSKESTPIKTGKITEDINLNKGVLMNEKSMENKNLNLESKLVTNIINDSHLKEINEQNSDDVLMEDEEENLEDEIDDALLADDDNAILNNLNESSSPTSYSLFHNNGRS</sequence>
<name>A0AAD5U6A2_9FUNG</name>
<dbReference type="PROSITE" id="PS50118">
    <property type="entry name" value="HMG_BOX_2"/>
    <property type="match status" value="1"/>
</dbReference>
<dbReference type="AlphaFoldDB" id="A0AAD5U6A2"/>
<dbReference type="InterPro" id="IPR050342">
    <property type="entry name" value="HMGB"/>
</dbReference>
<comment type="caution">
    <text evidence="5">The sequence shown here is derived from an EMBL/GenBank/DDBJ whole genome shotgun (WGS) entry which is preliminary data.</text>
</comment>
<dbReference type="Pfam" id="PF00505">
    <property type="entry name" value="HMG_box"/>
    <property type="match status" value="1"/>
</dbReference>
<feature type="domain" description="HMG box" evidence="4">
    <location>
        <begin position="353"/>
        <end position="432"/>
    </location>
</feature>
<dbReference type="GO" id="GO:0003677">
    <property type="term" value="F:DNA binding"/>
    <property type="evidence" value="ECO:0007669"/>
    <property type="project" value="UniProtKB-UniRule"/>
</dbReference>
<keyword evidence="2" id="KW-0539">Nucleus</keyword>
<dbReference type="GO" id="GO:0006357">
    <property type="term" value="P:regulation of transcription by RNA polymerase II"/>
    <property type="evidence" value="ECO:0007669"/>
    <property type="project" value="TreeGrafter"/>
</dbReference>
<proteinExistence type="predicted"/>
<evidence type="ECO:0000256" key="2">
    <source>
        <dbReference type="PROSITE-ProRule" id="PRU00267"/>
    </source>
</evidence>
<dbReference type="InterPro" id="IPR036910">
    <property type="entry name" value="HMG_box_dom_sf"/>
</dbReference>